<reference evidence="9" key="1">
    <citation type="submission" date="2015-03" db="EMBL/GenBank/DDBJ databases">
        <title>Draft genome sequence of a novel methanotroph (Sn10-6) isolated from flooded ricefield rhizosphere in India.</title>
        <authorList>
            <person name="Pandit P.S."/>
            <person name="Pore S.D."/>
            <person name="Arora P."/>
            <person name="Kapse N.G."/>
            <person name="Dhakephalkar P.K."/>
            <person name="Rahalkar M.C."/>
        </authorList>
    </citation>
    <scope>NUCLEOTIDE SEQUENCE [LARGE SCALE GENOMIC DNA]</scope>
    <source>
        <strain evidence="9">Sn10-6</strain>
    </source>
</reference>
<protein>
    <recommendedName>
        <fullName evidence="7">UPF0056 membrane protein</fullName>
    </recommendedName>
</protein>
<evidence type="ECO:0000256" key="6">
    <source>
        <dbReference type="ARBA" id="ARBA00023136"/>
    </source>
</evidence>
<dbReference type="Proteomes" id="UP000033684">
    <property type="component" value="Unassembled WGS sequence"/>
</dbReference>
<keyword evidence="3" id="KW-1003">Cell membrane</keyword>
<reference evidence="8 9" key="2">
    <citation type="journal article" date="2016" name="Microb. Ecol.">
        <title>Genome Characteristics of a Novel Type I Methanotroph (Sn10-6) Isolated from a Flooded Indian Rice Field.</title>
        <authorList>
            <person name="Rahalkar M.C."/>
            <person name="Pandit P.S."/>
            <person name="Dhakephalkar P.K."/>
            <person name="Pore S."/>
            <person name="Arora P."/>
            <person name="Kapse N."/>
        </authorList>
    </citation>
    <scope>NUCLEOTIDE SEQUENCE [LARGE SCALE GENOMIC DNA]</scope>
    <source>
        <strain evidence="8 9">Sn10-6</strain>
    </source>
</reference>
<dbReference type="PROSITE" id="PS50890">
    <property type="entry name" value="PUA"/>
    <property type="match status" value="1"/>
</dbReference>
<evidence type="ECO:0000256" key="1">
    <source>
        <dbReference type="ARBA" id="ARBA00004651"/>
    </source>
</evidence>
<dbReference type="PANTHER" id="PTHR33508">
    <property type="entry name" value="UPF0056 MEMBRANE PROTEIN YHCE"/>
    <property type="match status" value="1"/>
</dbReference>
<organism evidence="8 9">
    <name type="scientific">Methylocucumis oryzae</name>
    <dbReference type="NCBI Taxonomy" id="1632867"/>
    <lineage>
        <taxon>Bacteria</taxon>
        <taxon>Pseudomonadati</taxon>
        <taxon>Pseudomonadota</taxon>
        <taxon>Gammaproteobacteria</taxon>
        <taxon>Methylococcales</taxon>
        <taxon>Methylococcaceae</taxon>
        <taxon>Methylocucumis</taxon>
    </lineage>
</organism>
<proteinExistence type="inferred from homology"/>
<dbReference type="Pfam" id="PF01914">
    <property type="entry name" value="MarC"/>
    <property type="match status" value="1"/>
</dbReference>
<dbReference type="PANTHER" id="PTHR33508:SF1">
    <property type="entry name" value="UPF0056 MEMBRANE PROTEIN YHCE"/>
    <property type="match status" value="1"/>
</dbReference>
<dbReference type="OrthoDB" id="21094at2"/>
<name>A0A0F3IL67_9GAMM</name>
<evidence type="ECO:0000256" key="3">
    <source>
        <dbReference type="ARBA" id="ARBA00022475"/>
    </source>
</evidence>
<feature type="transmembrane region" description="Helical" evidence="7">
    <location>
        <begin position="14"/>
        <end position="33"/>
    </location>
</feature>
<keyword evidence="4 7" id="KW-0812">Transmembrane</keyword>
<feature type="transmembrane region" description="Helical" evidence="7">
    <location>
        <begin position="150"/>
        <end position="167"/>
    </location>
</feature>
<comment type="subcellular location">
    <subcellularLocation>
        <location evidence="1 7">Cell membrane</location>
        <topology evidence="1 7">Multi-pass membrane protein</topology>
    </subcellularLocation>
</comment>
<dbReference type="RefSeq" id="WP_045778390.1">
    <property type="nucleotide sequence ID" value="NZ_LAJX01000040.1"/>
</dbReference>
<dbReference type="EMBL" id="LAJX01000040">
    <property type="protein sequence ID" value="KJV07422.1"/>
    <property type="molecule type" value="Genomic_DNA"/>
</dbReference>
<keyword evidence="6 7" id="KW-0472">Membrane</keyword>
<keyword evidence="5 7" id="KW-1133">Transmembrane helix</keyword>
<dbReference type="AlphaFoldDB" id="A0A0F3IL67"/>
<evidence type="ECO:0000256" key="5">
    <source>
        <dbReference type="ARBA" id="ARBA00022989"/>
    </source>
</evidence>
<feature type="transmembrane region" description="Helical" evidence="7">
    <location>
        <begin position="77"/>
        <end position="96"/>
    </location>
</feature>
<dbReference type="InterPro" id="IPR002771">
    <property type="entry name" value="Multi_antbiot-R_MarC"/>
</dbReference>
<gene>
    <name evidence="8" type="ORF">VZ94_04975</name>
</gene>
<evidence type="ECO:0000256" key="7">
    <source>
        <dbReference type="RuleBase" id="RU362048"/>
    </source>
</evidence>
<feature type="transmembrane region" description="Helical" evidence="7">
    <location>
        <begin position="45"/>
        <end position="71"/>
    </location>
</feature>
<accession>A0A0F3IL67</accession>
<dbReference type="NCBIfam" id="TIGR00427">
    <property type="entry name" value="NAAT family transporter"/>
    <property type="match status" value="1"/>
</dbReference>
<keyword evidence="9" id="KW-1185">Reference proteome</keyword>
<feature type="transmembrane region" description="Helical" evidence="7">
    <location>
        <begin position="117"/>
        <end position="138"/>
    </location>
</feature>
<evidence type="ECO:0000256" key="4">
    <source>
        <dbReference type="ARBA" id="ARBA00022692"/>
    </source>
</evidence>
<dbReference type="GO" id="GO:0005886">
    <property type="term" value="C:plasma membrane"/>
    <property type="evidence" value="ECO:0007669"/>
    <property type="project" value="UniProtKB-SubCell"/>
</dbReference>
<evidence type="ECO:0000313" key="8">
    <source>
        <dbReference type="EMBL" id="KJV07422.1"/>
    </source>
</evidence>
<evidence type="ECO:0000313" key="9">
    <source>
        <dbReference type="Proteomes" id="UP000033684"/>
    </source>
</evidence>
<sequence>MQDIVNWTELFKDFVGIFAILNPLGAIPVYISMTSSKSNEEIKRIAIKTSIAVAIILVISIWIGGAVLQFFGITMSAFRIASGLLVLLVAISMFHAKSSGASHTDQETLEATYRDDIAIVPLAMPLLAGPGAISLVIVNANQMEQWSEKILLSLSILILAAIIWLTLRIAISLGNLMGTAGINTATRIMGLLLAAMAVQFIIVGLADAFPSLSYKS</sequence>
<feature type="transmembrane region" description="Helical" evidence="7">
    <location>
        <begin position="188"/>
        <end position="206"/>
    </location>
</feature>
<comment type="caution">
    <text evidence="8">The sequence shown here is derived from an EMBL/GenBank/DDBJ whole genome shotgun (WGS) entry which is preliminary data.</text>
</comment>
<evidence type="ECO:0000256" key="2">
    <source>
        <dbReference type="ARBA" id="ARBA00009784"/>
    </source>
</evidence>
<comment type="similarity">
    <text evidence="2 7">Belongs to the UPF0056 (MarC) family.</text>
</comment>